<protein>
    <submittedName>
        <fullName evidence="1">Uncharacterized protein</fullName>
    </submittedName>
</protein>
<comment type="caution">
    <text evidence="1">The sequence shown here is derived from an EMBL/GenBank/DDBJ whole genome shotgun (WGS) entry which is preliminary data.</text>
</comment>
<proteinExistence type="predicted"/>
<reference evidence="1 2" key="1">
    <citation type="submission" date="2019-10" db="EMBL/GenBank/DDBJ databases">
        <title>Draft genome sequence of Marinobacter hydrocarbonoclasticus NCT7M from the microbiome of the marine copepod.</title>
        <authorList>
            <person name="Nuttall R."/>
            <person name="Sharma G."/>
            <person name="Moisander P."/>
        </authorList>
    </citation>
    <scope>NUCLEOTIDE SEQUENCE [LARGE SCALE GENOMIC DNA]</scope>
    <source>
        <strain evidence="1 2">NCT7M</strain>
    </source>
</reference>
<gene>
    <name evidence="1" type="ORF">F6453_1380</name>
</gene>
<dbReference type="EMBL" id="WBMP01000005">
    <property type="protein sequence ID" value="KAE8546134.1"/>
    <property type="molecule type" value="Genomic_DNA"/>
</dbReference>
<organism evidence="1 2">
    <name type="scientific">Marinobacter nauticus</name>
    <name type="common">Marinobacter hydrocarbonoclasticus</name>
    <name type="synonym">Marinobacter aquaeolei</name>
    <dbReference type="NCBI Taxonomy" id="2743"/>
    <lineage>
        <taxon>Bacteria</taxon>
        <taxon>Pseudomonadati</taxon>
        <taxon>Pseudomonadota</taxon>
        <taxon>Gammaproteobacteria</taxon>
        <taxon>Pseudomonadales</taxon>
        <taxon>Marinobacteraceae</taxon>
        <taxon>Marinobacter</taxon>
    </lineage>
</organism>
<evidence type="ECO:0000313" key="2">
    <source>
        <dbReference type="Proteomes" id="UP000469950"/>
    </source>
</evidence>
<sequence length="140" mass="15520">MKLLTIALFTVFLAGCSTLDRIEENPMTARLVTNQITLRFIAGSDNPVVRAAEVREAVETLKGRINGDREFTLAEFQGFALDQFDFDSLSLADQALVMEGIRLARRSIADLIGEGVVEPDERYTLVTLLTWIDTAAARVK</sequence>
<evidence type="ECO:0000313" key="1">
    <source>
        <dbReference type="EMBL" id="KAE8546134.1"/>
    </source>
</evidence>
<name>A0A833JQB6_MARNT</name>
<dbReference type="RefSeq" id="WP_153740371.1">
    <property type="nucleotide sequence ID" value="NZ_WBMP01000005.1"/>
</dbReference>
<dbReference type="PROSITE" id="PS51257">
    <property type="entry name" value="PROKAR_LIPOPROTEIN"/>
    <property type="match status" value="1"/>
</dbReference>
<dbReference type="AlphaFoldDB" id="A0A833JQB6"/>
<dbReference type="Proteomes" id="UP000469950">
    <property type="component" value="Unassembled WGS sequence"/>
</dbReference>
<accession>A0A833JQB6</accession>